<gene>
    <name evidence="1" type="ORF">UFOVP227_28</name>
</gene>
<evidence type="ECO:0000313" key="1">
    <source>
        <dbReference type="EMBL" id="CAB5219095.1"/>
    </source>
</evidence>
<sequence length="76" mass="7836">MKKITDIITRVLAVFGSSALAAVAGGAIVGVELWKSAGIAGIVATSEVVSKLLDAYKNDGKVDAQEMREIFGGAKK</sequence>
<evidence type="ECO:0008006" key="2">
    <source>
        <dbReference type="Google" id="ProtNLM"/>
    </source>
</evidence>
<reference evidence="1" key="1">
    <citation type="submission" date="2020-05" db="EMBL/GenBank/DDBJ databases">
        <authorList>
            <person name="Chiriac C."/>
            <person name="Salcher M."/>
            <person name="Ghai R."/>
            <person name="Kavagutti S V."/>
        </authorList>
    </citation>
    <scope>NUCLEOTIDE SEQUENCE</scope>
</reference>
<organism evidence="1">
    <name type="scientific">uncultured Caudovirales phage</name>
    <dbReference type="NCBI Taxonomy" id="2100421"/>
    <lineage>
        <taxon>Viruses</taxon>
        <taxon>Duplodnaviria</taxon>
        <taxon>Heunggongvirae</taxon>
        <taxon>Uroviricota</taxon>
        <taxon>Caudoviricetes</taxon>
        <taxon>Peduoviridae</taxon>
        <taxon>Maltschvirus</taxon>
        <taxon>Maltschvirus maltsch</taxon>
    </lineage>
</organism>
<protein>
    <recommendedName>
        <fullName evidence="2">Holin</fullName>
    </recommendedName>
</protein>
<proteinExistence type="predicted"/>
<accession>A0A6J7WQR7</accession>
<dbReference type="EMBL" id="LR798274">
    <property type="protein sequence ID" value="CAB5219095.1"/>
    <property type="molecule type" value="Genomic_DNA"/>
</dbReference>
<name>A0A6J7WQR7_9CAUD</name>